<feature type="transmembrane region" description="Helical" evidence="1">
    <location>
        <begin position="46"/>
        <end position="69"/>
    </location>
</feature>
<evidence type="ECO:0008006" key="3">
    <source>
        <dbReference type="Google" id="ProtNLM"/>
    </source>
</evidence>
<feature type="transmembrane region" description="Helical" evidence="1">
    <location>
        <begin position="105"/>
        <end position="132"/>
    </location>
</feature>
<protein>
    <recommendedName>
        <fullName evidence="3">Yip1 domain-containing protein</fullName>
    </recommendedName>
</protein>
<organism evidence="2">
    <name type="scientific">Candidatus Methanomethylicus mesodigestus</name>
    <dbReference type="NCBI Taxonomy" id="1867258"/>
    <lineage>
        <taxon>Archaea</taxon>
        <taxon>Thermoproteota</taxon>
        <taxon>Methanosuratincolia</taxon>
        <taxon>Candidatus Methanomethylicales</taxon>
        <taxon>Candidatus Methanomethylicaceae</taxon>
        <taxon>Candidatus Methanomethylicus</taxon>
    </lineage>
</organism>
<proteinExistence type="predicted"/>
<dbReference type="EMBL" id="DSTX01000002">
    <property type="protein sequence ID" value="HFK20035.1"/>
    <property type="molecule type" value="Genomic_DNA"/>
</dbReference>
<feature type="transmembrane region" description="Helical" evidence="1">
    <location>
        <begin position="12"/>
        <end position="34"/>
    </location>
</feature>
<keyword evidence="1" id="KW-0472">Membrane</keyword>
<keyword evidence="1" id="KW-0812">Transmembrane</keyword>
<reference evidence="2" key="1">
    <citation type="journal article" date="2020" name="mSystems">
        <title>Genome- and Community-Level Interaction Insights into Carbon Utilization and Element Cycling Functions of Hydrothermarchaeota in Hydrothermal Sediment.</title>
        <authorList>
            <person name="Zhou Z."/>
            <person name="Liu Y."/>
            <person name="Xu W."/>
            <person name="Pan J."/>
            <person name="Luo Z.H."/>
            <person name="Li M."/>
        </authorList>
    </citation>
    <scope>NUCLEOTIDE SEQUENCE [LARGE SCALE GENOMIC DNA]</scope>
    <source>
        <strain evidence="2">SpSt-468</strain>
    </source>
</reference>
<accession>A0A7C3J1S6</accession>
<dbReference type="AlphaFoldDB" id="A0A7C3J1S6"/>
<evidence type="ECO:0000313" key="2">
    <source>
        <dbReference type="EMBL" id="HFK20035.1"/>
    </source>
</evidence>
<name>A0A7C3J1S6_9CREN</name>
<gene>
    <name evidence="2" type="ORF">ENS19_02010</name>
</gene>
<sequence length="133" mass="13961">MVDILSLGLLGIIAGFVALLIIWVIVSLPVYLVAKIITGGRATLGQAMGATLLGPIVYVVVSLFAAALLSLLGGLPAAAFAALIAFVAWLWLYKSIFRTGWAQALLIAILASILFVAIGAFFATIVPFAIFWL</sequence>
<evidence type="ECO:0000256" key="1">
    <source>
        <dbReference type="SAM" id="Phobius"/>
    </source>
</evidence>
<comment type="caution">
    <text evidence="2">The sequence shown here is derived from an EMBL/GenBank/DDBJ whole genome shotgun (WGS) entry which is preliminary data.</text>
</comment>
<keyword evidence="1" id="KW-1133">Transmembrane helix</keyword>
<feature type="transmembrane region" description="Helical" evidence="1">
    <location>
        <begin position="75"/>
        <end position="93"/>
    </location>
</feature>